<comment type="caution">
    <text evidence="1">The sequence shown here is derived from an EMBL/GenBank/DDBJ whole genome shotgun (WGS) entry which is preliminary data.</text>
</comment>
<feature type="non-terminal residue" evidence="1">
    <location>
        <position position="1"/>
    </location>
</feature>
<reference evidence="1 2" key="1">
    <citation type="journal article" date="2018" name="Front. Plant Sci.">
        <title>Red Clover (Trifolium pratense) and Zigzag Clover (T. medium) - A Picture of Genomic Similarities and Differences.</title>
        <authorList>
            <person name="Dluhosova J."/>
            <person name="Istvanek J."/>
            <person name="Nedelnik J."/>
            <person name="Repkova J."/>
        </authorList>
    </citation>
    <scope>NUCLEOTIDE SEQUENCE [LARGE SCALE GENOMIC DNA]</scope>
    <source>
        <strain evidence="2">cv. 10/8</strain>
        <tissue evidence="1">Leaf</tissue>
    </source>
</reference>
<organism evidence="1 2">
    <name type="scientific">Trifolium medium</name>
    <dbReference type="NCBI Taxonomy" id="97028"/>
    <lineage>
        <taxon>Eukaryota</taxon>
        <taxon>Viridiplantae</taxon>
        <taxon>Streptophyta</taxon>
        <taxon>Embryophyta</taxon>
        <taxon>Tracheophyta</taxon>
        <taxon>Spermatophyta</taxon>
        <taxon>Magnoliopsida</taxon>
        <taxon>eudicotyledons</taxon>
        <taxon>Gunneridae</taxon>
        <taxon>Pentapetalae</taxon>
        <taxon>rosids</taxon>
        <taxon>fabids</taxon>
        <taxon>Fabales</taxon>
        <taxon>Fabaceae</taxon>
        <taxon>Papilionoideae</taxon>
        <taxon>50 kb inversion clade</taxon>
        <taxon>NPAAA clade</taxon>
        <taxon>Hologalegina</taxon>
        <taxon>IRL clade</taxon>
        <taxon>Trifolieae</taxon>
        <taxon>Trifolium</taxon>
    </lineage>
</organism>
<evidence type="ECO:0000313" key="2">
    <source>
        <dbReference type="Proteomes" id="UP000265520"/>
    </source>
</evidence>
<dbReference type="Proteomes" id="UP000265520">
    <property type="component" value="Unassembled WGS sequence"/>
</dbReference>
<proteinExistence type="predicted"/>
<gene>
    <name evidence="1" type="ORF">A2U01_0015703</name>
</gene>
<keyword evidence="2" id="KW-1185">Reference proteome</keyword>
<evidence type="ECO:0000313" key="1">
    <source>
        <dbReference type="EMBL" id="MCH94738.1"/>
    </source>
</evidence>
<dbReference type="EMBL" id="LXQA010028033">
    <property type="protein sequence ID" value="MCH94738.1"/>
    <property type="molecule type" value="Genomic_DNA"/>
</dbReference>
<dbReference type="AlphaFoldDB" id="A0A392N6X0"/>
<sequence length="124" mass="14318">KSSSASEIVFCLTVFGARSSEQMIVLILLECLVQSANFLKPLKYVQTHEQWKSVHCRPILMTYWLRMRKSKIKGQEACHGRANASYGHDKQVRRELATTMSLLHTAVAVPAVGNWQFWLFFFHF</sequence>
<accession>A0A392N6X0</accession>
<protein>
    <submittedName>
        <fullName evidence="1">Uncharacterized protein</fullName>
    </submittedName>
</protein>
<name>A0A392N6X0_9FABA</name>